<keyword evidence="8" id="KW-1185">Reference proteome</keyword>
<dbReference type="RefSeq" id="WP_211860792.1">
    <property type="nucleotide sequence ID" value="NZ_JAAEDM010000007.1"/>
</dbReference>
<evidence type="ECO:0000256" key="1">
    <source>
        <dbReference type="ARBA" id="ARBA00003145"/>
    </source>
</evidence>
<organism evidence="7 8">
    <name type="scientific">Neoroseomonas soli</name>
    <dbReference type="NCBI Taxonomy" id="1081025"/>
    <lineage>
        <taxon>Bacteria</taxon>
        <taxon>Pseudomonadati</taxon>
        <taxon>Pseudomonadota</taxon>
        <taxon>Alphaproteobacteria</taxon>
        <taxon>Acetobacterales</taxon>
        <taxon>Acetobacteraceae</taxon>
        <taxon>Neoroseomonas</taxon>
    </lineage>
</organism>
<dbReference type="SMART" id="SM00155">
    <property type="entry name" value="PLDc"/>
    <property type="match status" value="2"/>
</dbReference>
<dbReference type="Pfam" id="PF13091">
    <property type="entry name" value="PLDc_2"/>
    <property type="match status" value="2"/>
</dbReference>
<feature type="domain" description="PLD phosphodiesterase" evidence="6">
    <location>
        <begin position="364"/>
        <end position="391"/>
    </location>
</feature>
<sequence>MTWNTPNDEIPANGVAVLPDGLSAFAARVAAARGARTRLDLQYYIWRGDLTGGMLAREALRVAERGVRVRMLLDDMYAVGADRVLTALDTHPHIEVRLFNATRWRRFGPPGLVLEMLFGGWHLNRRMHNKAWIADGQLAILGGRNIGDEYFDTSGTINFRDLDLAITGDAAAQAQAIFERYWHHSLAMPLRRISRVAYRRRALRRLMRHLDSAARSPEASPFFSRLAAEPAVGSLLSGDRNSHFLPVAPEDVEVMADQPEKAKGHAPAGHGLAHAILSALRSARHEALLISPYFVPGPAGAALLEDMARNGVRVSVVTNSLAATDVVAVHGGYSRYRERLLAAGIALHELKPTRWDSASVFGSRGASLHTKALVIDGERSFVGSFNLDPRSVALNTEMGAFVRNDEVAKQLLLEHARLTAPACSWRVTRQAPGRLRWTAEVDGAPQTLESEPDASLARRALARLIRWLPVESQL</sequence>
<proteinExistence type="predicted"/>
<reference evidence="7" key="2">
    <citation type="journal article" date="2021" name="Syst. Appl. Microbiol.">
        <title>Roseomonas hellenica sp. nov., isolated from roots of wild-growing Alkanna tinctoria.</title>
        <authorList>
            <person name="Rat A."/>
            <person name="Naranjo H.D."/>
            <person name="Lebbe L."/>
            <person name="Cnockaert M."/>
            <person name="Krigas N."/>
            <person name="Grigoriadou K."/>
            <person name="Maloupa E."/>
            <person name="Willems A."/>
        </authorList>
    </citation>
    <scope>NUCLEOTIDE SEQUENCE</scope>
    <source>
        <strain evidence="7">LMG 31231</strain>
    </source>
</reference>
<dbReference type="EMBL" id="JAAEDM010000007">
    <property type="protein sequence ID" value="MBR0670423.1"/>
    <property type="molecule type" value="Genomic_DNA"/>
</dbReference>
<dbReference type="CDD" id="cd09113">
    <property type="entry name" value="PLDc_ymdC_like_2"/>
    <property type="match status" value="1"/>
</dbReference>
<comment type="caution">
    <text evidence="7">The sequence shown here is derived from an EMBL/GenBank/DDBJ whole genome shotgun (WGS) entry which is preliminary data.</text>
</comment>
<evidence type="ECO:0000256" key="3">
    <source>
        <dbReference type="ARBA" id="ARBA00018392"/>
    </source>
</evidence>
<dbReference type="Proteomes" id="UP001138751">
    <property type="component" value="Unassembled WGS sequence"/>
</dbReference>
<comment type="function">
    <text evidence="1">Could be a virulence factor.</text>
</comment>
<evidence type="ECO:0000313" key="8">
    <source>
        <dbReference type="Proteomes" id="UP001138751"/>
    </source>
</evidence>
<feature type="domain" description="PLD phosphodiesterase" evidence="6">
    <location>
        <begin position="123"/>
        <end position="150"/>
    </location>
</feature>
<comment type="subcellular location">
    <subcellularLocation>
        <location evidence="2">Secreted</location>
    </subcellularLocation>
</comment>
<evidence type="ECO:0000259" key="6">
    <source>
        <dbReference type="PROSITE" id="PS50035"/>
    </source>
</evidence>
<accession>A0A9X9WTE4</accession>
<dbReference type="GO" id="GO:0032049">
    <property type="term" value="P:cardiolipin biosynthetic process"/>
    <property type="evidence" value="ECO:0007669"/>
    <property type="project" value="UniProtKB-ARBA"/>
</dbReference>
<dbReference type="InterPro" id="IPR001736">
    <property type="entry name" value="PLipase_D/transphosphatidylase"/>
</dbReference>
<dbReference type="PROSITE" id="PS50035">
    <property type="entry name" value="PLD"/>
    <property type="match status" value="2"/>
</dbReference>
<dbReference type="GO" id="GO:0005576">
    <property type="term" value="C:extracellular region"/>
    <property type="evidence" value="ECO:0007669"/>
    <property type="project" value="UniProtKB-SubCell"/>
</dbReference>
<evidence type="ECO:0000256" key="2">
    <source>
        <dbReference type="ARBA" id="ARBA00004613"/>
    </source>
</evidence>
<evidence type="ECO:0000256" key="4">
    <source>
        <dbReference type="ARBA" id="ARBA00022525"/>
    </source>
</evidence>
<protein>
    <recommendedName>
        <fullName evidence="3">Phospholipase D</fullName>
    </recommendedName>
    <alternativeName>
        <fullName evidence="5">Choline phosphatase</fullName>
    </alternativeName>
</protein>
<dbReference type="AlphaFoldDB" id="A0A9X9WTE4"/>
<dbReference type="GO" id="GO:0030572">
    <property type="term" value="F:phosphatidyltransferase activity"/>
    <property type="evidence" value="ECO:0007669"/>
    <property type="project" value="UniProtKB-ARBA"/>
</dbReference>
<reference evidence="7" key="1">
    <citation type="submission" date="2020-01" db="EMBL/GenBank/DDBJ databases">
        <authorList>
            <person name="Rat A."/>
        </authorList>
    </citation>
    <scope>NUCLEOTIDE SEQUENCE</scope>
    <source>
        <strain evidence="7">LMG 31231</strain>
    </source>
</reference>
<dbReference type="SUPFAM" id="SSF56024">
    <property type="entry name" value="Phospholipase D/nuclease"/>
    <property type="match status" value="2"/>
</dbReference>
<dbReference type="Gene3D" id="3.30.870.10">
    <property type="entry name" value="Endonuclease Chain A"/>
    <property type="match status" value="2"/>
</dbReference>
<dbReference type="PANTHER" id="PTHR21248">
    <property type="entry name" value="CARDIOLIPIN SYNTHASE"/>
    <property type="match status" value="1"/>
</dbReference>
<dbReference type="InterPro" id="IPR025202">
    <property type="entry name" value="PLD-like_dom"/>
</dbReference>
<evidence type="ECO:0000313" key="7">
    <source>
        <dbReference type="EMBL" id="MBR0670423.1"/>
    </source>
</evidence>
<gene>
    <name evidence="7" type="ORF">GXW76_04500</name>
</gene>
<keyword evidence="4" id="KW-0964">Secreted</keyword>
<dbReference type="CDD" id="cd09111">
    <property type="entry name" value="PLDc_ymdC_like_1"/>
    <property type="match status" value="1"/>
</dbReference>
<name>A0A9X9WTE4_9PROT</name>
<dbReference type="PANTHER" id="PTHR21248:SF12">
    <property type="entry name" value="CARDIOLIPIN SYNTHASE C"/>
    <property type="match status" value="1"/>
</dbReference>
<evidence type="ECO:0000256" key="5">
    <source>
        <dbReference type="ARBA" id="ARBA00029594"/>
    </source>
</evidence>